<evidence type="ECO:0000259" key="11">
    <source>
        <dbReference type="PROSITE" id="PS51847"/>
    </source>
</evidence>
<evidence type="ECO:0000256" key="5">
    <source>
        <dbReference type="ARBA" id="ARBA00023055"/>
    </source>
</evidence>
<dbReference type="VEuPathDB" id="FungiDB:GVI51_E02167"/>
<reference evidence="12 14" key="1">
    <citation type="submission" date="2015-10" db="EMBL/GenBank/DDBJ databases">
        <title>Draft genomes sequences of Candida glabrata isolates 1A, 1B, 2A, 2B, 3A and 3B.</title>
        <authorList>
            <person name="Haavelsrud O.E."/>
            <person name="Gaustad P."/>
        </authorList>
    </citation>
    <scope>NUCLEOTIDE SEQUENCE [LARGE SCALE GENOMIC DNA]</scope>
    <source>
        <strain evidence="12">910700640</strain>
    </source>
</reference>
<protein>
    <recommendedName>
        <fullName evidence="9">Mitochondrial distribution and morphology protein 12</fullName>
    </recommendedName>
    <alternativeName>
        <fullName evidence="9">Mitochondrial inheritance component MDM12</fullName>
    </alternativeName>
</protein>
<evidence type="ECO:0000256" key="3">
    <source>
        <dbReference type="ARBA" id="ARBA00022787"/>
    </source>
</evidence>
<evidence type="ECO:0000256" key="6">
    <source>
        <dbReference type="ARBA" id="ARBA00023121"/>
    </source>
</evidence>
<keyword evidence="3 9" id="KW-1000">Mitochondrion outer membrane</keyword>
<dbReference type="CDD" id="cd21672">
    <property type="entry name" value="SMP_Mdm12"/>
    <property type="match status" value="1"/>
</dbReference>
<dbReference type="AlphaFoldDB" id="A0A0W0DIQ0"/>
<comment type="similarity">
    <text evidence="9">Belongs to the MDM12 family.</text>
</comment>
<keyword evidence="6" id="KW-0446">Lipid-binding</keyword>
<dbReference type="InterPro" id="IPR027532">
    <property type="entry name" value="Mdm12"/>
</dbReference>
<dbReference type="GO" id="GO:0015917">
    <property type="term" value="P:aminophospholipid transport"/>
    <property type="evidence" value="ECO:0007669"/>
    <property type="project" value="EnsemblFungi"/>
</dbReference>
<feature type="region of interest" description="Disordered" evidence="10">
    <location>
        <begin position="73"/>
        <end position="99"/>
    </location>
</feature>
<evidence type="ECO:0000256" key="7">
    <source>
        <dbReference type="ARBA" id="ARBA00023128"/>
    </source>
</evidence>
<dbReference type="GO" id="GO:0007031">
    <property type="term" value="P:peroxisome organization"/>
    <property type="evidence" value="ECO:0007669"/>
    <property type="project" value="EnsemblFungi"/>
</dbReference>
<evidence type="ECO:0000313" key="13">
    <source>
        <dbReference type="EMBL" id="KTB11964.1"/>
    </source>
</evidence>
<dbReference type="GO" id="GO:0120013">
    <property type="term" value="F:lipid transfer activity"/>
    <property type="evidence" value="ECO:0007669"/>
    <property type="project" value="EnsemblFungi"/>
</dbReference>
<name>A0A0W0DIQ0_CANGB</name>
<dbReference type="GO" id="GO:0045040">
    <property type="term" value="P:protein insertion into mitochondrial outer membrane"/>
    <property type="evidence" value="ECO:0007669"/>
    <property type="project" value="UniProtKB-UniRule"/>
</dbReference>
<keyword evidence="2" id="KW-0813">Transport</keyword>
<dbReference type="GO" id="GO:0032865">
    <property type="term" value="C:ERMES complex"/>
    <property type="evidence" value="ECO:0007669"/>
    <property type="project" value="UniProtKB-UniRule"/>
</dbReference>
<comment type="subcellular location">
    <subcellularLocation>
        <location evidence="1">Membrane</location>
    </subcellularLocation>
    <subcellularLocation>
        <location evidence="9">Mitochondrion outer membrane</location>
        <topology evidence="9">Peripheral membrane protein</topology>
        <orientation evidence="9">Cytoplasmic side</orientation>
    </subcellularLocation>
    <subcellularLocation>
        <location evidence="9">Endoplasmic reticulum membrane</location>
        <topology evidence="9">Peripheral membrane protein</topology>
        <orientation evidence="9">Cytoplasmic side</orientation>
    </subcellularLocation>
    <text evidence="9">The ERMES/MDM complex localizes to a few discrete foci (around 10 per single cell), that represent mitochondria-endoplasmic reticulum junctions. These foci are often found next to mtDNA nucleoids.</text>
</comment>
<evidence type="ECO:0000256" key="9">
    <source>
        <dbReference type="HAMAP-Rule" id="MF_03104"/>
    </source>
</evidence>
<evidence type="ECO:0000313" key="12">
    <source>
        <dbReference type="EMBL" id="KTB11685.1"/>
    </source>
</evidence>
<evidence type="ECO:0000256" key="10">
    <source>
        <dbReference type="SAM" id="MobiDB-lite"/>
    </source>
</evidence>
<sequence>MSFEINWEKLSSDSDLTSNIREGLNGYFQELELPSYVRAIELVDFGFGKIAPNITLREISSPLQDFYDTVNEEYEEDNETSSEMHGRDGQNVGESGEEAVVEKKETDTQFLIEFEYKGDMSLTLTAELVLNYPVERFMTLPLKISISNIGLHSLCLVSYLAKQVFISMLCDVSDPVLDDVDCVLDPNGPVLLANKPLERISIIRSMKIETEIGDRFKDDGSTLRSVGQLEEFIVQKLKDFLRKELAWPSWVNLDFND</sequence>
<evidence type="ECO:0000256" key="8">
    <source>
        <dbReference type="ARBA" id="ARBA00023136"/>
    </source>
</evidence>
<proteinExistence type="inferred from homology"/>
<keyword evidence="4 9" id="KW-0256">Endoplasmic reticulum</keyword>
<keyword evidence="7 9" id="KW-0496">Mitochondrion</keyword>
<dbReference type="Proteomes" id="UP000054886">
    <property type="component" value="Unassembled WGS sequence"/>
</dbReference>
<dbReference type="VEuPathDB" id="FungiDB:GWK60_E02167"/>
<comment type="function">
    <text evidence="9">Component of the ERMES/MDM complex, which serves as a molecular tether to connect the endoplasmic reticulum (ER) and mitochondria. Components of this complex are involved in the control of mitochondrial shape and protein biogenesis, and function in nonvesicular lipid trafficking between the ER and mitochondria. MDM12 is required for the interaction of the ER-resident membrane protein MMM1 and the outer mitochondrial membrane-resident beta-barrel protein MDM10. The MDM12-MMM1 subcomplex functions in the major beta-barrel assembly pathway that is responsible for biogenesis of all mitochondrial outer membrane beta-barrel proteins, and acts in a late step after the SAM complex. The MDM10-MDM12-MMM1 subcomplex further acts in the TOM40-specific pathway after the action of the MDM12-MMM1 complex. Essential for establishing and maintaining the structure of mitochondria and maintenance of mtDNA nucleoids.</text>
</comment>
<dbReference type="VEuPathDB" id="FungiDB:CAGL0E02365g"/>
<keyword evidence="5" id="KW-0445">Lipid transport</keyword>
<dbReference type="GO" id="GO:0005789">
    <property type="term" value="C:endoplasmic reticulum membrane"/>
    <property type="evidence" value="ECO:0007669"/>
    <property type="project" value="UniProtKB-SubCell"/>
</dbReference>
<evidence type="ECO:0000256" key="1">
    <source>
        <dbReference type="ARBA" id="ARBA00004370"/>
    </source>
</evidence>
<keyword evidence="8 9" id="KW-0472">Membrane</keyword>
<feature type="domain" description="SMP-LTD" evidence="11">
    <location>
        <begin position="1"/>
        <end position="256"/>
    </location>
</feature>
<organism evidence="12 14">
    <name type="scientific">Candida glabrata</name>
    <name type="common">Yeast</name>
    <name type="synonym">Torulopsis glabrata</name>
    <dbReference type="NCBI Taxonomy" id="5478"/>
    <lineage>
        <taxon>Eukaryota</taxon>
        <taxon>Fungi</taxon>
        <taxon>Dikarya</taxon>
        <taxon>Ascomycota</taxon>
        <taxon>Saccharomycotina</taxon>
        <taxon>Saccharomycetes</taxon>
        <taxon>Saccharomycetales</taxon>
        <taxon>Saccharomycetaceae</taxon>
        <taxon>Nakaseomyces</taxon>
    </lineage>
</organism>
<gene>
    <name evidence="9" type="primary">MDM12</name>
    <name evidence="13" type="ORF">AO440_005898</name>
    <name evidence="12" type="ORF">AO440_005929</name>
</gene>
<accession>A0A0W0DIQ0</accession>
<dbReference type="VEuPathDB" id="FungiDB:B1J91_E02365g"/>
<dbReference type="EMBL" id="LLZZ01000031">
    <property type="protein sequence ID" value="KTB11685.1"/>
    <property type="molecule type" value="Genomic_DNA"/>
</dbReference>
<dbReference type="PROSITE" id="PS51847">
    <property type="entry name" value="SMP"/>
    <property type="match status" value="1"/>
</dbReference>
<dbReference type="GO" id="GO:0000001">
    <property type="term" value="P:mitochondrion inheritance"/>
    <property type="evidence" value="ECO:0007669"/>
    <property type="project" value="EnsemblFungi"/>
</dbReference>
<dbReference type="InterPro" id="IPR031468">
    <property type="entry name" value="SMP_LBD"/>
</dbReference>
<dbReference type="HAMAP" id="MF_03104">
    <property type="entry name" value="Mdm12"/>
    <property type="match status" value="1"/>
</dbReference>
<dbReference type="GO" id="GO:0008289">
    <property type="term" value="F:lipid binding"/>
    <property type="evidence" value="ECO:0007669"/>
    <property type="project" value="UniProtKB-KW"/>
</dbReference>
<comment type="caution">
    <text evidence="12">The sequence shown here is derived from an EMBL/GenBank/DDBJ whole genome shotgun (WGS) entry which is preliminary data.</text>
</comment>
<dbReference type="GO" id="GO:0070096">
    <property type="term" value="P:mitochondrial outer membrane translocase complex assembly"/>
    <property type="evidence" value="ECO:0007669"/>
    <property type="project" value="EnsemblFungi"/>
</dbReference>
<dbReference type="GO" id="GO:1990456">
    <property type="term" value="P:mitochondrion-endoplasmic reticulum membrane tethering"/>
    <property type="evidence" value="ECO:0007669"/>
    <property type="project" value="EnsemblFungi"/>
</dbReference>
<evidence type="ECO:0000313" key="14">
    <source>
        <dbReference type="Proteomes" id="UP000054886"/>
    </source>
</evidence>
<dbReference type="PANTHER" id="PTHR28204:SF1">
    <property type="entry name" value="MITOCHONDRIAL DISTRIBUTION AND MORPHOLOGY PROTEIN 12"/>
    <property type="match status" value="1"/>
</dbReference>
<dbReference type="EMBL" id="LLZZ01000024">
    <property type="protein sequence ID" value="KTB11964.1"/>
    <property type="molecule type" value="Genomic_DNA"/>
</dbReference>
<dbReference type="Pfam" id="PF26544">
    <property type="entry name" value="Mdm12"/>
    <property type="match status" value="1"/>
</dbReference>
<comment type="subunit">
    <text evidence="9">Component of the ER-mitochondria encounter structure (ERMES) or MDM complex, composed of MMM1, MDM10, MDM12 and MDM34. A MMM1 homodimer associates with one molecule of MDM12 on each side in a pairwise head-to-tail manner, and the SMP-LTD domains of MMM1 and MDM12 generate a continuous hydrophobic tunnel for phospholipid trafficking.</text>
</comment>
<evidence type="ECO:0000256" key="2">
    <source>
        <dbReference type="ARBA" id="ARBA00022448"/>
    </source>
</evidence>
<evidence type="ECO:0000256" key="4">
    <source>
        <dbReference type="ARBA" id="ARBA00022824"/>
    </source>
</evidence>
<dbReference type="PANTHER" id="PTHR28204">
    <property type="entry name" value="MITOCHONDRIAL DISTRIBUTION AND MORPHOLOGY PROTEIN 12"/>
    <property type="match status" value="1"/>
</dbReference>